<evidence type="ECO:0000256" key="10">
    <source>
        <dbReference type="RuleBase" id="RU000488"/>
    </source>
</evidence>
<keyword evidence="4 9" id="KW-0812">Transmembrane</keyword>
<feature type="repeat" description="Solcar" evidence="9">
    <location>
        <begin position="3"/>
        <end position="92"/>
    </location>
</feature>
<evidence type="ECO:0000313" key="11">
    <source>
        <dbReference type="EMBL" id="KAL3785052.1"/>
    </source>
</evidence>
<keyword evidence="5" id="KW-0677">Repeat</keyword>
<dbReference type="Pfam" id="PF00153">
    <property type="entry name" value="Mito_carr"/>
    <property type="match status" value="2"/>
</dbReference>
<keyword evidence="7" id="KW-0496">Mitochondrion</keyword>
<reference evidence="11 12" key="1">
    <citation type="submission" date="2024-10" db="EMBL/GenBank/DDBJ databases">
        <title>Updated reference genomes for cyclostephanoid diatoms.</title>
        <authorList>
            <person name="Roberts W.R."/>
            <person name="Alverson A.J."/>
        </authorList>
    </citation>
    <scope>NUCLEOTIDE SEQUENCE [LARGE SCALE GENOMIC DNA]</scope>
    <source>
        <strain evidence="11 12">AJA010-31</strain>
    </source>
</reference>
<dbReference type="InterPro" id="IPR018108">
    <property type="entry name" value="MCP_transmembrane"/>
</dbReference>
<keyword evidence="6" id="KW-1133">Transmembrane helix</keyword>
<evidence type="ECO:0000256" key="3">
    <source>
        <dbReference type="ARBA" id="ARBA00022448"/>
    </source>
</evidence>
<comment type="similarity">
    <text evidence="2 10">Belongs to the mitochondrial carrier (TC 2.A.29) family.</text>
</comment>
<evidence type="ECO:0000256" key="6">
    <source>
        <dbReference type="ARBA" id="ARBA00022989"/>
    </source>
</evidence>
<comment type="caution">
    <text evidence="11">The sequence shown here is derived from an EMBL/GenBank/DDBJ whole genome shotgun (WGS) entry which is preliminary data.</text>
</comment>
<dbReference type="PROSITE" id="PS50920">
    <property type="entry name" value="SOLCAR"/>
    <property type="match status" value="2"/>
</dbReference>
<dbReference type="InterPro" id="IPR023395">
    <property type="entry name" value="MCP_dom_sf"/>
</dbReference>
<dbReference type="Gene3D" id="1.50.40.10">
    <property type="entry name" value="Mitochondrial carrier domain"/>
    <property type="match status" value="2"/>
</dbReference>
<dbReference type="Proteomes" id="UP001530400">
    <property type="component" value="Unassembled WGS sequence"/>
</dbReference>
<keyword evidence="12" id="KW-1185">Reference proteome</keyword>
<gene>
    <name evidence="11" type="ORF">ACHAWO_006827</name>
</gene>
<organism evidence="11 12">
    <name type="scientific">Cyclotella atomus</name>
    <dbReference type="NCBI Taxonomy" id="382360"/>
    <lineage>
        <taxon>Eukaryota</taxon>
        <taxon>Sar</taxon>
        <taxon>Stramenopiles</taxon>
        <taxon>Ochrophyta</taxon>
        <taxon>Bacillariophyta</taxon>
        <taxon>Coscinodiscophyceae</taxon>
        <taxon>Thalassiosirophycidae</taxon>
        <taxon>Stephanodiscales</taxon>
        <taxon>Stephanodiscaceae</taxon>
        <taxon>Cyclotella</taxon>
    </lineage>
</organism>
<evidence type="ECO:0008006" key="13">
    <source>
        <dbReference type="Google" id="ProtNLM"/>
    </source>
</evidence>
<dbReference type="SUPFAM" id="SSF103506">
    <property type="entry name" value="Mitochondrial carrier"/>
    <property type="match status" value="1"/>
</dbReference>
<evidence type="ECO:0000256" key="9">
    <source>
        <dbReference type="PROSITE-ProRule" id="PRU00282"/>
    </source>
</evidence>
<evidence type="ECO:0000256" key="1">
    <source>
        <dbReference type="ARBA" id="ARBA00004225"/>
    </source>
</evidence>
<evidence type="ECO:0000256" key="4">
    <source>
        <dbReference type="ARBA" id="ARBA00022692"/>
    </source>
</evidence>
<accession>A0ABD3PAP9</accession>
<dbReference type="PANTHER" id="PTHR45624">
    <property type="entry name" value="MITOCHONDRIAL BASIC AMINO ACIDS TRANSPORTER-RELATED"/>
    <property type="match status" value="1"/>
</dbReference>
<protein>
    <recommendedName>
        <fullName evidence="13">Mitochondrial carrier protein</fullName>
    </recommendedName>
</protein>
<sequence length="271" mass="29970">MSSISIESFIAGFAYGGTTVLVGQPLETLKTLTQVHSSTSALAQKPSLIQTATNLCKEGGIRAFYRGGMPLLLGGGLMRSAQFGFYNSVLPALESRYGPTPKSQYYLGCINPQVVIAGWAGGIGRGMVEGPFEMVKVRRQIVSGWVVQDMFQGFGTTVLRNSFLFSSFVMYMDILKQQLQRYDTTLTPFITAGMCANLAWITVWPLDVVKTRRQSGQYNDKSVLCILRDAIKNGDLYRGLSVGMVRSFIANGASMEVYTMVERELRKQFRQ</sequence>
<dbReference type="EMBL" id="JALLPJ020000704">
    <property type="protein sequence ID" value="KAL3785052.1"/>
    <property type="molecule type" value="Genomic_DNA"/>
</dbReference>
<proteinExistence type="inferred from homology"/>
<dbReference type="InterPro" id="IPR050567">
    <property type="entry name" value="Mitochondrial_Carrier"/>
</dbReference>
<keyword evidence="8 9" id="KW-0472">Membrane</keyword>
<name>A0ABD3PAP9_9STRA</name>
<evidence type="ECO:0000256" key="2">
    <source>
        <dbReference type="ARBA" id="ARBA00006375"/>
    </source>
</evidence>
<evidence type="ECO:0000256" key="7">
    <source>
        <dbReference type="ARBA" id="ARBA00023128"/>
    </source>
</evidence>
<dbReference type="GO" id="GO:0031966">
    <property type="term" value="C:mitochondrial membrane"/>
    <property type="evidence" value="ECO:0007669"/>
    <property type="project" value="UniProtKB-SubCell"/>
</dbReference>
<evidence type="ECO:0000256" key="8">
    <source>
        <dbReference type="ARBA" id="ARBA00023136"/>
    </source>
</evidence>
<keyword evidence="3 10" id="KW-0813">Transport</keyword>
<feature type="repeat" description="Solcar" evidence="9">
    <location>
        <begin position="183"/>
        <end position="264"/>
    </location>
</feature>
<comment type="subcellular location">
    <subcellularLocation>
        <location evidence="1">Mitochondrion membrane</location>
        <topology evidence="1">Multi-pass membrane protein</topology>
    </subcellularLocation>
</comment>
<dbReference type="AlphaFoldDB" id="A0ABD3PAP9"/>
<dbReference type="PANTHER" id="PTHR45624:SF58">
    <property type="entry name" value="CARRIER PROTEIN, PUTATIVE-RELATED"/>
    <property type="match status" value="1"/>
</dbReference>
<evidence type="ECO:0000313" key="12">
    <source>
        <dbReference type="Proteomes" id="UP001530400"/>
    </source>
</evidence>
<evidence type="ECO:0000256" key="5">
    <source>
        <dbReference type="ARBA" id="ARBA00022737"/>
    </source>
</evidence>